<evidence type="ECO:0000256" key="12">
    <source>
        <dbReference type="RuleBase" id="RU366061"/>
    </source>
</evidence>
<keyword evidence="3" id="KW-0678">Repressor</keyword>
<feature type="compositionally biased region" description="Polar residues" evidence="13">
    <location>
        <begin position="75"/>
        <end position="88"/>
    </location>
</feature>
<evidence type="ECO:0000256" key="3">
    <source>
        <dbReference type="ARBA" id="ARBA00022491"/>
    </source>
</evidence>
<evidence type="ECO:0000313" key="16">
    <source>
        <dbReference type="Proteomes" id="UP001152320"/>
    </source>
</evidence>
<dbReference type="Pfam" id="PF08007">
    <property type="entry name" value="JmjC_2"/>
    <property type="match status" value="1"/>
</dbReference>
<comment type="caution">
    <text evidence="15">The sequence shown here is derived from an EMBL/GenBank/DDBJ whole genome shotgun (WGS) entry which is preliminary data.</text>
</comment>
<dbReference type="Gene3D" id="2.60.120.650">
    <property type="entry name" value="Cupin"/>
    <property type="match status" value="1"/>
</dbReference>
<dbReference type="InterPro" id="IPR039994">
    <property type="entry name" value="NO66-like"/>
</dbReference>
<protein>
    <recommendedName>
        <fullName evidence="12">Bifunctional lysine-specific demethylase and histidyl-hydroxylase</fullName>
        <ecNumber evidence="12">1.14.11.-</ecNumber>
    </recommendedName>
</protein>
<evidence type="ECO:0000256" key="13">
    <source>
        <dbReference type="SAM" id="MobiDB-lite"/>
    </source>
</evidence>
<evidence type="ECO:0000256" key="11">
    <source>
        <dbReference type="ARBA" id="ARBA00023242"/>
    </source>
</evidence>
<sequence length="603" mass="66389">MKSAFAVHKAQMKKKTGTLKIKLTPPGKVTKGKKHTAKVKNSTGKRQGSSKKKNSNQKNGRKSAPSRKKMAQKSICKTTVKSGTNASPTGKKKLQVKSSQVTKSLKLSSKKCETGVEAKTGCNKSQGQLQNRSPLFPKSSTKVENGQLDASSAKSLSKSKAAKESSKKSAVKRAPTASPKHSSESCQEGLLSESILSKEGNSVDLTSNSELRAAKQASKDKMSVTISPLKPVQYTSPSQRKRKISVANSKDAKKLKIKLPPSKFVKKSDTTVPSHGQKKQESPRIVNFSTPENKLSGSNGPTCDSDSGVESALLFEWLISPVTPQNFFDNLWEKKPLLVRRHKPQYFKGIFSTELLNNILKKNDIQFGKHLDITSYTDGKRETHNPEGRAHAPVVWDYFNNGCSVRLLNPQTYSDTVWKLLSVLQEHFGSFCGANVYLTPAATQGFAPHYDDIEAFILQLEGKKRWKLYSPRSDSDVLPRFSSGNLRDADIGKPILDTVLEEGDVLYFPRGFIHQAAPPPDTHSLHLTVSTCQRNTWGDFVEKLIGVALQTAIEEDVDFRVSLPRDYLTFMGVVNSDMVLKKMASVTVAWPNGSSNTPLIIII</sequence>
<feature type="compositionally biased region" description="Polar residues" evidence="13">
    <location>
        <begin position="122"/>
        <end position="144"/>
    </location>
</feature>
<feature type="compositionally biased region" description="Polar residues" evidence="13">
    <location>
        <begin position="199"/>
        <end position="210"/>
    </location>
</feature>
<feature type="compositionally biased region" description="Basic residues" evidence="13">
    <location>
        <begin position="48"/>
        <end position="71"/>
    </location>
</feature>
<feature type="compositionally biased region" description="Polar residues" evidence="13">
    <location>
        <begin position="287"/>
        <end position="304"/>
    </location>
</feature>
<dbReference type="PANTHER" id="PTHR13096">
    <property type="entry name" value="MINA53 MYC INDUCED NUCLEAR ANTIGEN"/>
    <property type="match status" value="1"/>
</dbReference>
<dbReference type="EC" id="1.14.11.-" evidence="12"/>
<evidence type="ECO:0000256" key="4">
    <source>
        <dbReference type="ARBA" id="ARBA00022723"/>
    </source>
</evidence>
<evidence type="ECO:0000256" key="9">
    <source>
        <dbReference type="ARBA" id="ARBA00023015"/>
    </source>
</evidence>
<dbReference type="AlphaFoldDB" id="A0A9Q1HH29"/>
<reference evidence="15" key="1">
    <citation type="submission" date="2021-10" db="EMBL/GenBank/DDBJ databases">
        <title>Tropical sea cucumber genome reveals ecological adaptation and Cuvierian tubules defense mechanism.</title>
        <authorList>
            <person name="Chen T."/>
        </authorList>
    </citation>
    <scope>NUCLEOTIDE SEQUENCE</scope>
    <source>
        <strain evidence="15">Nanhai2018</strain>
        <tissue evidence="15">Muscle</tissue>
    </source>
</reference>
<keyword evidence="8 12" id="KW-0408">Iron</keyword>
<evidence type="ECO:0000256" key="5">
    <source>
        <dbReference type="ARBA" id="ARBA00022853"/>
    </source>
</evidence>
<keyword evidence="11 12" id="KW-0539">Nucleus</keyword>
<dbReference type="GO" id="GO:0005506">
    <property type="term" value="F:iron ion binding"/>
    <property type="evidence" value="ECO:0007669"/>
    <property type="project" value="UniProtKB-UniRule"/>
</dbReference>
<dbReference type="OrthoDB" id="425950at2759"/>
<dbReference type="FunFam" id="2.60.120.650:FF:000013">
    <property type="entry name" value="Ribosomal oxygenase 1"/>
    <property type="match status" value="1"/>
</dbReference>
<accession>A0A9Q1HH29</accession>
<dbReference type="GO" id="GO:0005730">
    <property type="term" value="C:nucleolus"/>
    <property type="evidence" value="ECO:0007669"/>
    <property type="project" value="TreeGrafter"/>
</dbReference>
<dbReference type="SUPFAM" id="SSF51197">
    <property type="entry name" value="Clavaminate synthase-like"/>
    <property type="match status" value="1"/>
</dbReference>
<keyword evidence="4 12" id="KW-0479">Metal-binding</keyword>
<dbReference type="GO" id="GO:0051864">
    <property type="term" value="F:histone H3K36 demethylase activity"/>
    <property type="evidence" value="ECO:0007669"/>
    <property type="project" value="TreeGrafter"/>
</dbReference>
<keyword evidence="9 12" id="KW-0805">Transcription regulation</keyword>
<feature type="domain" description="JmjC" evidence="14">
    <location>
        <begin position="403"/>
        <end position="548"/>
    </location>
</feature>
<dbReference type="Gene3D" id="1.10.10.1500">
    <property type="entry name" value="JmjC domain-containing ribosomal oxygenase (ROX), dimer domain"/>
    <property type="match status" value="1"/>
</dbReference>
<evidence type="ECO:0000259" key="14">
    <source>
        <dbReference type="PROSITE" id="PS51184"/>
    </source>
</evidence>
<dbReference type="Proteomes" id="UP001152320">
    <property type="component" value="Chromosome 3"/>
</dbReference>
<proteinExistence type="inferred from homology"/>
<dbReference type="EMBL" id="JAIZAY010000003">
    <property type="protein sequence ID" value="KAJ8044731.1"/>
    <property type="molecule type" value="Genomic_DNA"/>
</dbReference>
<keyword evidence="16" id="KW-1185">Reference proteome</keyword>
<comment type="subcellular location">
    <subcellularLocation>
        <location evidence="1 12">Nucleus</location>
    </subcellularLocation>
</comment>
<keyword evidence="6 12" id="KW-0223">Dioxygenase</keyword>
<evidence type="ECO:0000256" key="8">
    <source>
        <dbReference type="ARBA" id="ARBA00023004"/>
    </source>
</evidence>
<comment type="cofactor">
    <cofactor evidence="12">
        <name>Fe(2+)</name>
        <dbReference type="ChEBI" id="CHEBI:29033"/>
    </cofactor>
    <text evidence="12">Binds 1 Fe(2+) ion per subunit.</text>
</comment>
<keyword evidence="7 12" id="KW-0560">Oxidoreductase</keyword>
<keyword evidence="5" id="KW-0156">Chromatin regulator</keyword>
<organism evidence="15 16">
    <name type="scientific">Holothuria leucospilota</name>
    <name type="common">Black long sea cucumber</name>
    <name type="synonym">Mertensiothuria leucospilota</name>
    <dbReference type="NCBI Taxonomy" id="206669"/>
    <lineage>
        <taxon>Eukaryota</taxon>
        <taxon>Metazoa</taxon>
        <taxon>Echinodermata</taxon>
        <taxon>Eleutherozoa</taxon>
        <taxon>Echinozoa</taxon>
        <taxon>Holothuroidea</taxon>
        <taxon>Aspidochirotacea</taxon>
        <taxon>Aspidochirotida</taxon>
        <taxon>Holothuriidae</taxon>
        <taxon>Holothuria</taxon>
    </lineage>
</organism>
<gene>
    <name evidence="15" type="ORF">HOLleu_07560</name>
</gene>
<evidence type="ECO:0000313" key="15">
    <source>
        <dbReference type="EMBL" id="KAJ8044731.1"/>
    </source>
</evidence>
<feature type="region of interest" description="Disordered" evidence="13">
    <location>
        <begin position="1"/>
        <end position="304"/>
    </location>
</feature>
<comment type="function">
    <text evidence="12">Oxygenase that can act as both a histone lysine demethylase and a ribosomal histidine hydroxylase.</text>
</comment>
<dbReference type="PANTHER" id="PTHR13096:SF8">
    <property type="entry name" value="RIBOSOMAL OXYGENASE 1"/>
    <property type="match status" value="1"/>
</dbReference>
<dbReference type="InterPro" id="IPR003347">
    <property type="entry name" value="JmjC_dom"/>
</dbReference>
<dbReference type="PROSITE" id="PS51184">
    <property type="entry name" value="JMJC"/>
    <property type="match status" value="1"/>
</dbReference>
<evidence type="ECO:0000256" key="6">
    <source>
        <dbReference type="ARBA" id="ARBA00022964"/>
    </source>
</evidence>
<keyword evidence="10 12" id="KW-0804">Transcription</keyword>
<evidence type="ECO:0000256" key="7">
    <source>
        <dbReference type="ARBA" id="ARBA00023002"/>
    </source>
</evidence>
<evidence type="ECO:0000256" key="10">
    <source>
        <dbReference type="ARBA" id="ARBA00023163"/>
    </source>
</evidence>
<name>A0A9Q1HH29_HOLLE</name>
<dbReference type="GO" id="GO:0032453">
    <property type="term" value="F:histone H3K4 demethylase activity"/>
    <property type="evidence" value="ECO:0007669"/>
    <property type="project" value="TreeGrafter"/>
</dbReference>
<feature type="compositionally biased region" description="Polar residues" evidence="13">
    <location>
        <begin position="96"/>
        <end position="107"/>
    </location>
</feature>
<comment type="similarity">
    <text evidence="2">Belongs to the ROX family. NO66 subfamily.</text>
</comment>
<evidence type="ECO:0000256" key="2">
    <source>
        <dbReference type="ARBA" id="ARBA00010309"/>
    </source>
</evidence>
<feature type="compositionally biased region" description="Low complexity" evidence="13">
    <location>
        <begin position="150"/>
        <end position="159"/>
    </location>
</feature>
<evidence type="ECO:0000256" key="1">
    <source>
        <dbReference type="ARBA" id="ARBA00004123"/>
    </source>
</evidence>